<dbReference type="EMBL" id="CP006731">
    <property type="protein sequence ID" value="AHB70917.1"/>
    <property type="molecule type" value="Genomic_DNA"/>
</dbReference>
<name>V5U176_9ENTR</name>
<dbReference type="SUPFAM" id="SSF49401">
    <property type="entry name" value="Bacterial adhesins"/>
    <property type="match status" value="1"/>
</dbReference>
<proteinExistence type="predicted"/>
<dbReference type="GO" id="GO:0043709">
    <property type="term" value="P:cell adhesion involved in single-species biofilm formation"/>
    <property type="evidence" value="ECO:0007669"/>
    <property type="project" value="TreeGrafter"/>
</dbReference>
<dbReference type="Gene3D" id="2.60.40.1090">
    <property type="entry name" value="Fimbrial-type adhesion domain"/>
    <property type="match status" value="1"/>
</dbReference>
<evidence type="ECO:0000313" key="3">
    <source>
        <dbReference type="Proteomes" id="UP000018545"/>
    </source>
</evidence>
<dbReference type="AlphaFoldDB" id="V5U176"/>
<dbReference type="PANTHER" id="PTHR33420">
    <property type="entry name" value="FIMBRIAL SUBUNIT ELFA-RELATED"/>
    <property type="match status" value="1"/>
</dbReference>
<protein>
    <recommendedName>
        <fullName evidence="1">Fimbrial-type adhesion domain-containing protein</fullName>
    </recommendedName>
</protein>
<dbReference type="HOGENOM" id="CLU_088965_0_3_6"/>
<dbReference type="PANTHER" id="PTHR33420:SF26">
    <property type="entry name" value="FIMBRIAL SUBUNIT"/>
    <property type="match status" value="1"/>
</dbReference>
<dbReference type="InterPro" id="IPR000259">
    <property type="entry name" value="Adhesion_dom_fimbrial"/>
</dbReference>
<evidence type="ECO:0000259" key="1">
    <source>
        <dbReference type="Pfam" id="PF00419"/>
    </source>
</evidence>
<gene>
    <name evidence="2" type="ORF">P262_03570</name>
</gene>
<reference evidence="2 3" key="1">
    <citation type="journal article" date="2014" name="Genome Announc.">
        <title>Complete Genome Sequence of Cronobacter sakazakii Strain CMCC 45402.</title>
        <authorList>
            <person name="Zhao Z."/>
            <person name="Wang L."/>
            <person name="Wang B."/>
            <person name="Liang H."/>
            <person name="Ye Q."/>
            <person name="Zeng M."/>
        </authorList>
    </citation>
    <scope>NUCLEOTIDE SEQUENCE [LARGE SCALE GENOMIC DNA]</scope>
    <source>
        <strain evidence="3">45402</strain>
    </source>
</reference>
<organism evidence="2 3">
    <name type="scientific">Cronobacter malonaticus</name>
    <dbReference type="NCBI Taxonomy" id="413503"/>
    <lineage>
        <taxon>Bacteria</taxon>
        <taxon>Pseudomonadati</taxon>
        <taxon>Pseudomonadota</taxon>
        <taxon>Gammaproteobacteria</taxon>
        <taxon>Enterobacterales</taxon>
        <taxon>Enterobacteriaceae</taxon>
        <taxon>Cronobacter</taxon>
    </lineage>
</organism>
<dbReference type="InterPro" id="IPR008966">
    <property type="entry name" value="Adhesion_dom_sf"/>
</dbReference>
<dbReference type="InterPro" id="IPR050263">
    <property type="entry name" value="Bact_Fimbrial_Adh_Pro"/>
</dbReference>
<dbReference type="InterPro" id="IPR036937">
    <property type="entry name" value="Adhesion_dom_fimbrial_sf"/>
</dbReference>
<dbReference type="KEGG" id="csi:P262_03570"/>
<feature type="domain" description="Fimbrial-type adhesion" evidence="1">
    <location>
        <begin position="53"/>
        <end position="201"/>
    </location>
</feature>
<accession>V5U176</accession>
<dbReference type="Pfam" id="PF00419">
    <property type="entry name" value="Fimbrial"/>
    <property type="match status" value="1"/>
</dbReference>
<dbReference type="PATRIC" id="fig|1401659.3.peg.2523"/>
<dbReference type="GO" id="GO:0009289">
    <property type="term" value="C:pilus"/>
    <property type="evidence" value="ECO:0007669"/>
    <property type="project" value="InterPro"/>
</dbReference>
<evidence type="ECO:0000313" key="2">
    <source>
        <dbReference type="EMBL" id="AHB70917.1"/>
    </source>
</evidence>
<dbReference type="Proteomes" id="UP000018545">
    <property type="component" value="Chromosome"/>
</dbReference>
<sequence length="202" mass="21925">MRWLYPVAKNYLLNKCFGINNQGEDMKKHLCWMALAGVMTMHAASVLAADGTINFTGKITDQACEIDDDDKVLDVDMGVYSVKQFNATVGVKTPPIPVNIKLKNCPVVEAGENPHFSIYLTGDADPVNKDYLKVADGGATGVAIVITDDEGTLIPMNQFSARKFEIPDATMDLNLIAYYESTNTTVGAGAANGTTDITFDYR</sequence>